<accession>A0A5C8NW05</accession>
<feature type="compositionally biased region" description="Basic and acidic residues" evidence="1">
    <location>
        <begin position="247"/>
        <end position="264"/>
    </location>
</feature>
<dbReference type="EMBL" id="VDUY01000004">
    <property type="protein sequence ID" value="TXL65437.1"/>
    <property type="molecule type" value="Genomic_DNA"/>
</dbReference>
<reference evidence="3 4" key="1">
    <citation type="submission" date="2019-06" db="EMBL/GenBank/DDBJ databases">
        <title>Quisquiliibacterium sp. nov., isolated from a maize field.</title>
        <authorList>
            <person name="Lin S.-Y."/>
            <person name="Tsai C.-F."/>
            <person name="Young C.-C."/>
        </authorList>
    </citation>
    <scope>NUCLEOTIDE SEQUENCE [LARGE SCALE GENOMIC DNA]</scope>
    <source>
        <strain evidence="3 4">CC-CFT501</strain>
    </source>
</reference>
<feature type="region of interest" description="Disordered" evidence="1">
    <location>
        <begin position="151"/>
        <end position="190"/>
    </location>
</feature>
<organism evidence="3 4">
    <name type="scientific">Zeimonas arvi</name>
    <dbReference type="NCBI Taxonomy" id="2498847"/>
    <lineage>
        <taxon>Bacteria</taxon>
        <taxon>Pseudomonadati</taxon>
        <taxon>Pseudomonadota</taxon>
        <taxon>Betaproteobacteria</taxon>
        <taxon>Burkholderiales</taxon>
        <taxon>Burkholderiaceae</taxon>
        <taxon>Zeimonas</taxon>
    </lineage>
</organism>
<dbReference type="OrthoDB" id="9944926at2"/>
<dbReference type="AlphaFoldDB" id="A0A5C8NW05"/>
<protein>
    <submittedName>
        <fullName evidence="3">Uncharacterized protein</fullName>
    </submittedName>
</protein>
<dbReference type="RefSeq" id="WP_147704632.1">
    <property type="nucleotide sequence ID" value="NZ_VDUY01000004.1"/>
</dbReference>
<name>A0A5C8NW05_9BURK</name>
<feature type="chain" id="PRO_5022927067" evidence="2">
    <location>
        <begin position="31"/>
        <end position="264"/>
    </location>
</feature>
<gene>
    <name evidence="3" type="ORF">FHP08_11710</name>
</gene>
<proteinExistence type="predicted"/>
<keyword evidence="2" id="KW-0732">Signal</keyword>
<sequence>MPRPVFSRPRILVSLASAALLATSVGSAAAQTPSACPPTFLEGTDRTARTFGEFFDRISTYGSEAWVFLDWYRARAAGNLDALKGRPWAQWKAADWQALLAVLRGTMDTLQTADFIRNMYDGPRKQVLDNFERKIAAVDCFARAAEAAAGGKPAGTGLGAESQASARPAPPARPAATAFKPKDPQANHEGQACSYFTRPAVEADGARLNYYANGAWAAYGKWMYRCENRRWVRAGPADAWQDAARYQAERQERRGADPDIYQKD</sequence>
<evidence type="ECO:0000313" key="3">
    <source>
        <dbReference type="EMBL" id="TXL65437.1"/>
    </source>
</evidence>
<evidence type="ECO:0000256" key="2">
    <source>
        <dbReference type="SAM" id="SignalP"/>
    </source>
</evidence>
<dbReference type="Proteomes" id="UP000321548">
    <property type="component" value="Unassembled WGS sequence"/>
</dbReference>
<comment type="caution">
    <text evidence="3">The sequence shown here is derived from an EMBL/GenBank/DDBJ whole genome shotgun (WGS) entry which is preliminary data.</text>
</comment>
<feature type="signal peptide" evidence="2">
    <location>
        <begin position="1"/>
        <end position="30"/>
    </location>
</feature>
<evidence type="ECO:0000313" key="4">
    <source>
        <dbReference type="Proteomes" id="UP000321548"/>
    </source>
</evidence>
<evidence type="ECO:0000256" key="1">
    <source>
        <dbReference type="SAM" id="MobiDB-lite"/>
    </source>
</evidence>
<keyword evidence="4" id="KW-1185">Reference proteome</keyword>
<feature type="region of interest" description="Disordered" evidence="1">
    <location>
        <begin position="244"/>
        <end position="264"/>
    </location>
</feature>